<protein>
    <submittedName>
        <fullName evidence="3">Uncharacterized protein</fullName>
    </submittedName>
</protein>
<keyword evidence="2" id="KW-0732">Signal</keyword>
<dbReference type="Proteomes" id="UP001345219">
    <property type="component" value="Chromosome 13"/>
</dbReference>
<dbReference type="PANTHER" id="PTHR36619:SF2">
    <property type="entry name" value="OS04G0208900 PROTEIN"/>
    <property type="match status" value="1"/>
</dbReference>
<evidence type="ECO:0000313" key="4">
    <source>
        <dbReference type="Proteomes" id="UP001345219"/>
    </source>
</evidence>
<evidence type="ECO:0000256" key="2">
    <source>
        <dbReference type="SAM" id="SignalP"/>
    </source>
</evidence>
<feature type="chain" id="PRO_5043041341" evidence="2">
    <location>
        <begin position="30"/>
        <end position="123"/>
    </location>
</feature>
<dbReference type="PANTHER" id="PTHR36619">
    <property type="entry name" value="OS04G0208900 PROTEIN"/>
    <property type="match status" value="1"/>
</dbReference>
<dbReference type="AlphaFoldDB" id="A0AAN7LCS7"/>
<gene>
    <name evidence="3" type="ORF">SAY87_016624</name>
</gene>
<name>A0AAN7LCS7_9MYRT</name>
<comment type="caution">
    <text evidence="3">The sequence shown here is derived from an EMBL/GenBank/DDBJ whole genome shotgun (WGS) entry which is preliminary data.</text>
</comment>
<proteinExistence type="predicted"/>
<feature type="signal peptide" evidence="2">
    <location>
        <begin position="1"/>
        <end position="29"/>
    </location>
</feature>
<dbReference type="EMBL" id="JAXIOK010000001">
    <property type="protein sequence ID" value="KAK4780518.1"/>
    <property type="molecule type" value="Genomic_DNA"/>
</dbReference>
<reference evidence="3 4" key="1">
    <citation type="journal article" date="2023" name="Hortic Res">
        <title>Pangenome of water caltrop reveals structural variations and asymmetric subgenome divergence after allopolyploidization.</title>
        <authorList>
            <person name="Zhang X."/>
            <person name="Chen Y."/>
            <person name="Wang L."/>
            <person name="Yuan Y."/>
            <person name="Fang M."/>
            <person name="Shi L."/>
            <person name="Lu R."/>
            <person name="Comes H.P."/>
            <person name="Ma Y."/>
            <person name="Chen Y."/>
            <person name="Huang G."/>
            <person name="Zhou Y."/>
            <person name="Zheng Z."/>
            <person name="Qiu Y."/>
        </authorList>
    </citation>
    <scope>NUCLEOTIDE SEQUENCE [LARGE SCALE GENOMIC DNA]</scope>
    <source>
        <tissue evidence="3">Roots</tissue>
    </source>
</reference>
<evidence type="ECO:0000313" key="3">
    <source>
        <dbReference type="EMBL" id="KAK4780518.1"/>
    </source>
</evidence>
<sequence>MPALISFLHSALMVTVWILSATPPENVEAARTGAFLSSVPSTQMPLLPESGRDLETMKLPPFYKEIRGFDVGREVKGCMPKGPGHSSAPSRFVNYQPLGSAGTGRCSPSPLVPSSTPLLLTKP</sequence>
<feature type="compositionally biased region" description="Low complexity" evidence="1">
    <location>
        <begin position="107"/>
        <end position="123"/>
    </location>
</feature>
<accession>A0AAN7LCS7</accession>
<feature type="region of interest" description="Disordered" evidence="1">
    <location>
        <begin position="99"/>
        <end position="123"/>
    </location>
</feature>
<organism evidence="3 4">
    <name type="scientific">Trapa incisa</name>
    <dbReference type="NCBI Taxonomy" id="236973"/>
    <lineage>
        <taxon>Eukaryota</taxon>
        <taxon>Viridiplantae</taxon>
        <taxon>Streptophyta</taxon>
        <taxon>Embryophyta</taxon>
        <taxon>Tracheophyta</taxon>
        <taxon>Spermatophyta</taxon>
        <taxon>Magnoliopsida</taxon>
        <taxon>eudicotyledons</taxon>
        <taxon>Gunneridae</taxon>
        <taxon>Pentapetalae</taxon>
        <taxon>rosids</taxon>
        <taxon>malvids</taxon>
        <taxon>Myrtales</taxon>
        <taxon>Lythraceae</taxon>
        <taxon>Trapa</taxon>
    </lineage>
</organism>
<keyword evidence="4" id="KW-1185">Reference proteome</keyword>
<evidence type="ECO:0000256" key="1">
    <source>
        <dbReference type="SAM" id="MobiDB-lite"/>
    </source>
</evidence>